<comment type="caution">
    <text evidence="1">The sequence shown here is derived from an EMBL/GenBank/DDBJ whole genome shotgun (WGS) entry which is preliminary data.</text>
</comment>
<dbReference type="CDD" id="cd07822">
    <property type="entry name" value="SRPBCC_4"/>
    <property type="match status" value="1"/>
</dbReference>
<dbReference type="PANTHER" id="PTHR36166">
    <property type="entry name" value="CHROMOSOME 9, WHOLE GENOME SHOTGUN SEQUENCE"/>
    <property type="match status" value="1"/>
</dbReference>
<evidence type="ECO:0000313" key="1">
    <source>
        <dbReference type="EMBL" id="KAF8901018.1"/>
    </source>
</evidence>
<dbReference type="Proteomes" id="UP000724874">
    <property type="component" value="Unassembled WGS sequence"/>
</dbReference>
<gene>
    <name evidence="1" type="ORF">CPB84DRAFT_1708650</name>
</gene>
<dbReference type="PANTHER" id="PTHR36166:SF1">
    <property type="entry name" value="SRPBCC DOMAIN-CONTAINING PROTEIN"/>
    <property type="match status" value="1"/>
</dbReference>
<evidence type="ECO:0008006" key="3">
    <source>
        <dbReference type="Google" id="ProtNLM"/>
    </source>
</evidence>
<sequence>MSNSHLPPVLSEHVFHVHSSVLIDAPREKVWDILMDFSSYEKWHCYIFLSITLICPCRRHMTVTDRKAVPLEDQTIAEGKSIQVVANMEPSLSEPSYANRGNAFVVVSHFEPENYRVAWKSDMYPSFLLATERWQILTVDEVTGKTKYENFEVFDGILAYFVKFFVGAKLAKGFVAAGESLKAHAEEMK</sequence>
<dbReference type="SUPFAM" id="SSF55961">
    <property type="entry name" value="Bet v1-like"/>
    <property type="match status" value="1"/>
</dbReference>
<protein>
    <recommendedName>
        <fullName evidence="3">Coenzyme Q-binding protein COQ10 START domain-containing protein</fullName>
    </recommendedName>
</protein>
<accession>A0A9P5TNI7</accession>
<organism evidence="1 2">
    <name type="scientific">Gymnopilus junonius</name>
    <name type="common">Spectacular rustgill mushroom</name>
    <name type="synonym">Gymnopilus spectabilis subsp. junonius</name>
    <dbReference type="NCBI Taxonomy" id="109634"/>
    <lineage>
        <taxon>Eukaryota</taxon>
        <taxon>Fungi</taxon>
        <taxon>Dikarya</taxon>
        <taxon>Basidiomycota</taxon>
        <taxon>Agaricomycotina</taxon>
        <taxon>Agaricomycetes</taxon>
        <taxon>Agaricomycetidae</taxon>
        <taxon>Agaricales</taxon>
        <taxon>Agaricineae</taxon>
        <taxon>Hymenogastraceae</taxon>
        <taxon>Gymnopilus</taxon>
    </lineage>
</organism>
<dbReference type="InterPro" id="IPR023393">
    <property type="entry name" value="START-like_dom_sf"/>
</dbReference>
<keyword evidence="2" id="KW-1185">Reference proteome</keyword>
<proteinExistence type="predicted"/>
<evidence type="ECO:0000313" key="2">
    <source>
        <dbReference type="Proteomes" id="UP000724874"/>
    </source>
</evidence>
<dbReference type="Gene3D" id="3.30.530.20">
    <property type="match status" value="1"/>
</dbReference>
<reference evidence="1" key="1">
    <citation type="submission" date="2020-11" db="EMBL/GenBank/DDBJ databases">
        <authorList>
            <consortium name="DOE Joint Genome Institute"/>
            <person name="Ahrendt S."/>
            <person name="Riley R."/>
            <person name="Andreopoulos W."/>
            <person name="LaButti K."/>
            <person name="Pangilinan J."/>
            <person name="Ruiz-duenas F.J."/>
            <person name="Barrasa J.M."/>
            <person name="Sanchez-Garcia M."/>
            <person name="Camarero S."/>
            <person name="Miyauchi S."/>
            <person name="Serrano A."/>
            <person name="Linde D."/>
            <person name="Babiker R."/>
            <person name="Drula E."/>
            <person name="Ayuso-Fernandez I."/>
            <person name="Pacheco R."/>
            <person name="Padilla G."/>
            <person name="Ferreira P."/>
            <person name="Barriuso J."/>
            <person name="Kellner H."/>
            <person name="Castanera R."/>
            <person name="Alfaro M."/>
            <person name="Ramirez L."/>
            <person name="Pisabarro A.G."/>
            <person name="Kuo A."/>
            <person name="Tritt A."/>
            <person name="Lipzen A."/>
            <person name="He G."/>
            <person name="Yan M."/>
            <person name="Ng V."/>
            <person name="Cullen D."/>
            <person name="Martin F."/>
            <person name="Rosso M.-N."/>
            <person name="Henrissat B."/>
            <person name="Hibbett D."/>
            <person name="Martinez A.T."/>
            <person name="Grigoriev I.V."/>
        </authorList>
    </citation>
    <scope>NUCLEOTIDE SEQUENCE</scope>
    <source>
        <strain evidence="1">AH 44721</strain>
    </source>
</reference>
<dbReference type="EMBL" id="JADNYJ010000044">
    <property type="protein sequence ID" value="KAF8901018.1"/>
    <property type="molecule type" value="Genomic_DNA"/>
</dbReference>
<dbReference type="OrthoDB" id="509124at2759"/>
<dbReference type="AlphaFoldDB" id="A0A9P5TNI7"/>
<name>A0A9P5TNI7_GYMJU</name>